<dbReference type="InterPro" id="IPR011625">
    <property type="entry name" value="A2M_N_BRD"/>
</dbReference>
<dbReference type="Gene3D" id="1.50.10.20">
    <property type="match status" value="1"/>
</dbReference>
<dbReference type="SUPFAM" id="SSF49410">
    <property type="entry name" value="Alpha-macroglobulin receptor domain"/>
    <property type="match status" value="1"/>
</dbReference>
<dbReference type="Pfam" id="PF01835">
    <property type="entry name" value="MG2"/>
    <property type="match status" value="1"/>
</dbReference>
<comment type="caution">
    <text evidence="6">The sequence shown here is derived from an EMBL/GenBank/DDBJ whole genome shotgun (WGS) entry which is preliminary data.</text>
</comment>
<evidence type="ECO:0000259" key="5">
    <source>
        <dbReference type="PROSITE" id="PS50189"/>
    </source>
</evidence>
<dbReference type="InterPro" id="IPR001599">
    <property type="entry name" value="Macroglobln_a2"/>
</dbReference>
<proteinExistence type="predicted"/>
<dbReference type="InterPro" id="IPR011626">
    <property type="entry name" value="Alpha-macroglobulin_TED"/>
</dbReference>
<protein>
    <recommendedName>
        <fullName evidence="8">Complement C5</fullName>
    </recommendedName>
</protein>
<dbReference type="Pfam" id="PF01759">
    <property type="entry name" value="NTR"/>
    <property type="match status" value="1"/>
</dbReference>
<dbReference type="Pfam" id="PF17791">
    <property type="entry name" value="MG3"/>
    <property type="match status" value="1"/>
</dbReference>
<dbReference type="InterPro" id="IPR008930">
    <property type="entry name" value="Terpenoid_cyclase/PrenylTrfase"/>
</dbReference>
<dbReference type="Pfam" id="PF07703">
    <property type="entry name" value="A2M_BRD"/>
    <property type="match status" value="1"/>
</dbReference>
<dbReference type="SUPFAM" id="SSF47686">
    <property type="entry name" value="Anaphylotoxins (complement system)"/>
    <property type="match status" value="1"/>
</dbReference>
<dbReference type="EMBL" id="JAERUA010000004">
    <property type="protein sequence ID" value="KAI1900562.1"/>
    <property type="molecule type" value="Genomic_DNA"/>
</dbReference>
<dbReference type="Pfam" id="PF17790">
    <property type="entry name" value="MG1"/>
    <property type="match status" value="1"/>
</dbReference>
<dbReference type="PANTHER" id="PTHR11412">
    <property type="entry name" value="MACROGLOBULIN / COMPLEMENT"/>
    <property type="match status" value="1"/>
</dbReference>
<dbReference type="Gene3D" id="2.60.120.1540">
    <property type="match status" value="1"/>
</dbReference>
<evidence type="ECO:0000256" key="1">
    <source>
        <dbReference type="ARBA" id="ARBA00004613"/>
    </source>
</evidence>
<dbReference type="InterPro" id="IPR018933">
    <property type="entry name" value="Netrin_module_non-TIMP"/>
</dbReference>
<dbReference type="SMART" id="SM00643">
    <property type="entry name" value="C345C"/>
    <property type="match status" value="1"/>
</dbReference>
<dbReference type="PROSITE" id="PS01178">
    <property type="entry name" value="ANAPHYLATOXIN_2"/>
    <property type="match status" value="1"/>
</dbReference>
<dbReference type="SMART" id="SM01361">
    <property type="entry name" value="A2M_recep"/>
    <property type="match status" value="1"/>
</dbReference>
<reference evidence="6" key="1">
    <citation type="submission" date="2021-01" db="EMBL/GenBank/DDBJ databases">
        <authorList>
            <person name="Zahm M."/>
            <person name="Roques C."/>
            <person name="Cabau C."/>
            <person name="Klopp C."/>
            <person name="Donnadieu C."/>
            <person name="Jouanno E."/>
            <person name="Lampietro C."/>
            <person name="Louis A."/>
            <person name="Herpin A."/>
            <person name="Echchiki A."/>
            <person name="Berthelot C."/>
            <person name="Parey E."/>
            <person name="Roest-Crollius H."/>
            <person name="Braasch I."/>
            <person name="Postlethwait J."/>
            <person name="Bobe J."/>
            <person name="Montfort J."/>
            <person name="Bouchez O."/>
            <person name="Begum T."/>
            <person name="Mejri S."/>
            <person name="Adams A."/>
            <person name="Chen W.-J."/>
            <person name="Guiguen Y."/>
        </authorList>
    </citation>
    <scope>NUCLEOTIDE SEQUENCE</scope>
    <source>
        <tissue evidence="6">Blood</tissue>
    </source>
</reference>
<feature type="domain" description="Anaphylatoxin-like" evidence="4">
    <location>
        <begin position="723"/>
        <end position="758"/>
    </location>
</feature>
<dbReference type="Pfam" id="PF21309">
    <property type="entry name" value="C5_CUB"/>
    <property type="match status" value="1"/>
</dbReference>
<dbReference type="SMART" id="SM01360">
    <property type="entry name" value="A2M"/>
    <property type="match status" value="1"/>
</dbReference>
<dbReference type="Gene3D" id="6.20.50.160">
    <property type="match status" value="1"/>
</dbReference>
<evidence type="ECO:0000256" key="2">
    <source>
        <dbReference type="ARBA" id="ARBA00022525"/>
    </source>
</evidence>
<dbReference type="SMART" id="SM00104">
    <property type="entry name" value="ANATO"/>
    <property type="match status" value="1"/>
</dbReference>
<evidence type="ECO:0000259" key="4">
    <source>
        <dbReference type="PROSITE" id="PS01178"/>
    </source>
</evidence>
<dbReference type="PANTHER" id="PTHR11412:SF83">
    <property type="entry name" value="COMPLEMENT C5"/>
    <property type="match status" value="1"/>
</dbReference>
<dbReference type="Gene3D" id="2.40.50.120">
    <property type="match status" value="1"/>
</dbReference>
<evidence type="ECO:0000313" key="6">
    <source>
        <dbReference type="EMBL" id="KAI1900562.1"/>
    </source>
</evidence>
<dbReference type="InterPro" id="IPR036595">
    <property type="entry name" value="A-macroglobulin_rcpt-bd_sf"/>
</dbReference>
<dbReference type="GO" id="GO:0005615">
    <property type="term" value="C:extracellular space"/>
    <property type="evidence" value="ECO:0007669"/>
    <property type="project" value="InterPro"/>
</dbReference>
<dbReference type="Gene3D" id="2.20.130.20">
    <property type="match status" value="1"/>
</dbReference>
<comment type="subcellular location">
    <subcellularLocation>
        <location evidence="1">Secreted</location>
    </subcellularLocation>
</comment>
<keyword evidence="7" id="KW-1185">Reference proteome</keyword>
<organism evidence="6 7">
    <name type="scientific">Albula goreensis</name>
    <dbReference type="NCBI Taxonomy" id="1534307"/>
    <lineage>
        <taxon>Eukaryota</taxon>
        <taxon>Metazoa</taxon>
        <taxon>Chordata</taxon>
        <taxon>Craniata</taxon>
        <taxon>Vertebrata</taxon>
        <taxon>Euteleostomi</taxon>
        <taxon>Actinopterygii</taxon>
        <taxon>Neopterygii</taxon>
        <taxon>Teleostei</taxon>
        <taxon>Albuliformes</taxon>
        <taxon>Albulidae</taxon>
        <taxon>Albula</taxon>
    </lineage>
</organism>
<sequence length="1710" mass="191865">MEWAQCRLLSWCYSLSPFEPVRWQNMYLLTFLCMSFVFGWAGAQNKTYLVTAPKILRLDAAEKVVVQLFGYEQDSVFIVSLKSHPDKKKTFATESITLTAKNGYQGAATLRLFPTDLPKDVTMVYLEARSSDFTMGEKLPVSRNNGFLFIQTDKPLYTPEQSVKVRVYSLSMELKPALRPVTLTFLDPDAMKVQIVDLNDVSGVLSMQNPFKIPLKPKFGVWKIKATYTETFTTTATAEFEVKEYVLPSISVIIQPEASFISAATFESFKLKVIGRYVHGLPVANAQVFLKFGYLDRGTTIAIPESLKNDEIKNGEVEFTLNIKQVLEGGDGPHTLEELNGKTFYVAVTVVETTGGISQDAELTTVTFALSPYTLALIATPPFIKPGLPYAIRVQVKDPLGLPVKGVPVKVEASLTNGDGQSSPLKHNNEGRALTSQRDGTVLFIYHLPSDSKDATFQLKTADSELPQMSQAVLKYTAEAYKSTNQRYLYIDWASDYRELEVGDYANINIYFYHHSGIPIRNFSYQIISRGKIVKFETEARIGIANYQSINFHVTSDMVPSIRLLVYYIPTGENTAELVADSVWISVKGKCVNGLKTELSIDRKSYRPKYSLPLKVKAGQNSLVAFSSVDTAIYNLRVRSLDPMTRTLRHIEQSDEGCGGGGGKDNADVFRLAGLTFMTNANAKATLPKDETCSAILRPKRAIDIKGEMKKKILSYPMELIKCCAQGVKRLPTLETCATRATRLVASKDCQEAFRECCEFLIELQASTTSSVMILARVEMEMQLGFENPRVRSFFPESWLWEVHRVTDKSGVMSLQRYLPDSLTTWEIKAVEMSREGICVADPVNVEVTQLVSLDVPVPYSVVRGEQVELRGSVYNQMQSESWFCVTLAAPQGVCLFQARAAGDGASRSTDCTRHILEKESVTMVKFTLMALEVGKHKINFTLHTPLGSEILVKTLHVVPEGIKKEIHVGGTLDPQGIYGQRRRRLELQNSLPPNLVPKSNVDRLLTVHGELLGGVIAVLHDPMGLKQLLSLPRGSAEVELMGILPVYYVFHYLQKTSKWNVMGNDTIRARMALKEKLEDGITSLMAFRKKTEHSYSMWKDKEGSTWLTAQVVKTLGQVAEHAKVDRESLCNSIFWLKKRQNQDGSFREEASYIPTKIMGAGADVTDKTAFLTSFTIIGISSGIKVEECGLQEFKDMLDKAAQYLFANFQQLKSTYVRAITAYALALVDPSSIPSRLLFESLRNEAIVKGNPAVIRFWQEKNANPEASKPNKVSAQSVETTVYVLLSALLHGHIPYAKPILAWLSQDQRYGGGFHSTQDTILTLQALTEFSLKVRYGELNMKIRASYRNDNELEEISLSEKHPVAKPIQVTEDDDVIIATGFSSGVSIATMKTVYYSTTYSNDNCNFDLTIEVYPQNNESSDPMLQSPRIVACAKYEPPANEVYTESSHTVMEIYLPTGVIPIQEDLALLQNSLESRISNYEIQGDRVILQFDSVPSEDFLCVGFRFQELFRTGMVSSSLFMVYEYHDPENQCSKFYYPYGKRRLLRLCEGEQCQCMAAECSSFKPPMDLSITADQRLKEACLDHIKYAFKVKIESSTEEGDFMSYTAKILDVYKKGNEDVKRGTEVMFVKKASCSDVDLLTGSQYLIMGSEVMQIELARSYKYKYPLDSQAWVENWPDAQNCKDSQCADFMKILDEFELQFLLEGCEPV</sequence>
<dbReference type="Pfam" id="PF00207">
    <property type="entry name" value="A2M"/>
    <property type="match status" value="1"/>
</dbReference>
<dbReference type="Gene3D" id="2.60.40.10">
    <property type="entry name" value="Immunoglobulins"/>
    <property type="match status" value="2"/>
</dbReference>
<dbReference type="InterPro" id="IPR050473">
    <property type="entry name" value="A2M/Complement_sys"/>
</dbReference>
<dbReference type="InterPro" id="IPR000020">
    <property type="entry name" value="Anaphylatoxin/fibulin"/>
</dbReference>
<dbReference type="Pfam" id="PF07678">
    <property type="entry name" value="TED_complement"/>
    <property type="match status" value="1"/>
</dbReference>
<evidence type="ECO:0008006" key="8">
    <source>
        <dbReference type="Google" id="ProtNLM"/>
    </source>
</evidence>
<keyword evidence="2" id="KW-0964">Secreted</keyword>
<evidence type="ECO:0000256" key="3">
    <source>
        <dbReference type="ARBA" id="ARBA00023157"/>
    </source>
</evidence>
<dbReference type="Pfam" id="PF07677">
    <property type="entry name" value="A2M_recep"/>
    <property type="match status" value="1"/>
</dbReference>
<keyword evidence="3" id="KW-1015">Disulfide bond</keyword>
<dbReference type="GO" id="GO:0004866">
    <property type="term" value="F:endopeptidase inhibitor activity"/>
    <property type="evidence" value="ECO:0007669"/>
    <property type="project" value="InterPro"/>
</dbReference>
<dbReference type="InterPro" id="IPR041555">
    <property type="entry name" value="MG3"/>
</dbReference>
<dbReference type="InterPro" id="IPR048843">
    <property type="entry name" value="C5_CUB"/>
</dbReference>
<dbReference type="PROSITE" id="PS50189">
    <property type="entry name" value="NTR"/>
    <property type="match status" value="1"/>
</dbReference>
<dbReference type="Proteomes" id="UP000829720">
    <property type="component" value="Unassembled WGS sequence"/>
</dbReference>
<dbReference type="InterPro" id="IPR001134">
    <property type="entry name" value="Netrin_domain"/>
</dbReference>
<dbReference type="Gene3D" id="2.60.40.690">
    <property type="entry name" value="Alpha-macroglobulin, receptor-binding domain"/>
    <property type="match status" value="1"/>
</dbReference>
<dbReference type="CDD" id="cd00017">
    <property type="entry name" value="ANATO"/>
    <property type="match status" value="1"/>
</dbReference>
<dbReference type="SMART" id="SM01359">
    <property type="entry name" value="A2M_N_2"/>
    <property type="match status" value="1"/>
</dbReference>
<dbReference type="InterPro" id="IPR008993">
    <property type="entry name" value="TIMP-like_OB-fold"/>
</dbReference>
<evidence type="ECO:0000313" key="7">
    <source>
        <dbReference type="Proteomes" id="UP000829720"/>
    </source>
</evidence>
<dbReference type="InterPro" id="IPR009048">
    <property type="entry name" value="A-macroglobulin_rcpt-bd"/>
</dbReference>
<dbReference type="Gene3D" id="1.20.91.20">
    <property type="entry name" value="Anaphylotoxins (complement system)"/>
    <property type="match status" value="1"/>
</dbReference>
<name>A0A8T3DUK8_9TELE</name>
<dbReference type="InterPro" id="IPR013783">
    <property type="entry name" value="Ig-like_fold"/>
</dbReference>
<dbReference type="InterPro" id="IPR040839">
    <property type="entry name" value="MG4"/>
</dbReference>
<accession>A0A8T3DUK8</accession>
<dbReference type="SUPFAM" id="SSF48239">
    <property type="entry name" value="Terpenoid cyclases/Protein prenyltransferases"/>
    <property type="match status" value="1"/>
</dbReference>
<gene>
    <name evidence="6" type="ORF">AGOR_G00051200</name>
</gene>
<dbReference type="PROSITE" id="PS01177">
    <property type="entry name" value="ANAPHYLATOXIN_1"/>
    <property type="match status" value="1"/>
</dbReference>
<dbReference type="InterPro" id="IPR018081">
    <property type="entry name" value="Anaphylatoxin_comp_syst"/>
</dbReference>
<dbReference type="OrthoDB" id="6359008at2759"/>
<dbReference type="Gene3D" id="2.60.40.1930">
    <property type="match status" value="3"/>
</dbReference>
<feature type="domain" description="NTR" evidence="5">
    <location>
        <begin position="1561"/>
        <end position="1707"/>
    </location>
</feature>
<dbReference type="Gene3D" id="2.60.40.1940">
    <property type="match status" value="1"/>
</dbReference>
<dbReference type="InterPro" id="IPR041425">
    <property type="entry name" value="C3/4/5_MG1"/>
</dbReference>
<dbReference type="SUPFAM" id="SSF50242">
    <property type="entry name" value="TIMP-like"/>
    <property type="match status" value="1"/>
</dbReference>
<dbReference type="InterPro" id="IPR002890">
    <property type="entry name" value="MG2"/>
</dbReference>
<dbReference type="Pfam" id="PF17789">
    <property type="entry name" value="MG4"/>
    <property type="match status" value="1"/>
</dbReference>
<dbReference type="Pfam" id="PF01821">
    <property type="entry name" value="ANATO"/>
    <property type="match status" value="1"/>
</dbReference>
<dbReference type="CDD" id="cd02896">
    <property type="entry name" value="complement_C3_C4_C5"/>
    <property type="match status" value="1"/>
</dbReference>